<dbReference type="Gene3D" id="1.20.1280.50">
    <property type="match status" value="1"/>
</dbReference>
<dbReference type="Proteomes" id="UP001209540">
    <property type="component" value="Unassembled WGS sequence"/>
</dbReference>
<dbReference type="AlphaFoldDB" id="A0AAD5P6Z0"/>
<keyword evidence="3" id="KW-1185">Reference proteome</keyword>
<dbReference type="InterPro" id="IPR001810">
    <property type="entry name" value="F-box_dom"/>
</dbReference>
<organism evidence="2 3">
    <name type="scientific">Phascolomyces articulosus</name>
    <dbReference type="NCBI Taxonomy" id="60185"/>
    <lineage>
        <taxon>Eukaryota</taxon>
        <taxon>Fungi</taxon>
        <taxon>Fungi incertae sedis</taxon>
        <taxon>Mucoromycota</taxon>
        <taxon>Mucoromycotina</taxon>
        <taxon>Mucoromycetes</taxon>
        <taxon>Mucorales</taxon>
        <taxon>Lichtheimiaceae</taxon>
        <taxon>Phascolomyces</taxon>
    </lineage>
</organism>
<dbReference type="SUPFAM" id="SSF81383">
    <property type="entry name" value="F-box domain"/>
    <property type="match status" value="1"/>
</dbReference>
<accession>A0AAD5P6Z0</accession>
<sequence>MQGNTLNSNPSTTFTTPLNTIHSSNDQHENTHHTISTLKTCQLLYTAPIQNQQQPHFVDFITQSSYDILCCILHHLDTESVATCTLVSHAWRDILIEIPSPWRHIVVSLGKSQNALTTVLPMVSNYIKKLSFFNNIYLKFGTMLQNIHSLITTYPFSNLSSLLISDQCIYIYFQIMQYYSGERKSSLIYFFVTIF</sequence>
<feature type="domain" description="F-box" evidence="1">
    <location>
        <begin position="67"/>
        <end position="106"/>
    </location>
</feature>
<dbReference type="InterPro" id="IPR036047">
    <property type="entry name" value="F-box-like_dom_sf"/>
</dbReference>
<protein>
    <recommendedName>
        <fullName evidence="1">F-box domain-containing protein</fullName>
    </recommendedName>
</protein>
<evidence type="ECO:0000313" key="3">
    <source>
        <dbReference type="Proteomes" id="UP001209540"/>
    </source>
</evidence>
<dbReference type="EMBL" id="JAIXMP010000069">
    <property type="protein sequence ID" value="KAI9243604.1"/>
    <property type="molecule type" value="Genomic_DNA"/>
</dbReference>
<evidence type="ECO:0000259" key="1">
    <source>
        <dbReference type="Pfam" id="PF12937"/>
    </source>
</evidence>
<dbReference type="Pfam" id="PF12937">
    <property type="entry name" value="F-box-like"/>
    <property type="match status" value="1"/>
</dbReference>
<name>A0AAD5P6Z0_9FUNG</name>
<evidence type="ECO:0000313" key="2">
    <source>
        <dbReference type="EMBL" id="KAI9243604.1"/>
    </source>
</evidence>
<comment type="caution">
    <text evidence="2">The sequence shown here is derived from an EMBL/GenBank/DDBJ whole genome shotgun (WGS) entry which is preliminary data.</text>
</comment>
<reference evidence="2" key="2">
    <citation type="submission" date="2023-02" db="EMBL/GenBank/DDBJ databases">
        <authorList>
            <consortium name="DOE Joint Genome Institute"/>
            <person name="Mondo S.J."/>
            <person name="Chang Y."/>
            <person name="Wang Y."/>
            <person name="Ahrendt S."/>
            <person name="Andreopoulos W."/>
            <person name="Barry K."/>
            <person name="Beard J."/>
            <person name="Benny G.L."/>
            <person name="Blankenship S."/>
            <person name="Bonito G."/>
            <person name="Cuomo C."/>
            <person name="Desiro A."/>
            <person name="Gervers K.A."/>
            <person name="Hundley H."/>
            <person name="Kuo A."/>
            <person name="LaButti K."/>
            <person name="Lang B.F."/>
            <person name="Lipzen A."/>
            <person name="O'Donnell K."/>
            <person name="Pangilinan J."/>
            <person name="Reynolds N."/>
            <person name="Sandor L."/>
            <person name="Smith M.W."/>
            <person name="Tsang A."/>
            <person name="Grigoriev I.V."/>
            <person name="Stajich J.E."/>
            <person name="Spatafora J.W."/>
        </authorList>
    </citation>
    <scope>NUCLEOTIDE SEQUENCE</scope>
    <source>
        <strain evidence="2">RSA 2281</strain>
    </source>
</reference>
<proteinExistence type="predicted"/>
<reference evidence="2" key="1">
    <citation type="journal article" date="2022" name="IScience">
        <title>Evolution of zygomycete secretomes and the origins of terrestrial fungal ecologies.</title>
        <authorList>
            <person name="Chang Y."/>
            <person name="Wang Y."/>
            <person name="Mondo S."/>
            <person name="Ahrendt S."/>
            <person name="Andreopoulos W."/>
            <person name="Barry K."/>
            <person name="Beard J."/>
            <person name="Benny G.L."/>
            <person name="Blankenship S."/>
            <person name="Bonito G."/>
            <person name="Cuomo C."/>
            <person name="Desiro A."/>
            <person name="Gervers K.A."/>
            <person name="Hundley H."/>
            <person name="Kuo A."/>
            <person name="LaButti K."/>
            <person name="Lang B.F."/>
            <person name="Lipzen A."/>
            <person name="O'Donnell K."/>
            <person name="Pangilinan J."/>
            <person name="Reynolds N."/>
            <person name="Sandor L."/>
            <person name="Smith M.E."/>
            <person name="Tsang A."/>
            <person name="Grigoriev I.V."/>
            <person name="Stajich J.E."/>
            <person name="Spatafora J.W."/>
        </authorList>
    </citation>
    <scope>NUCLEOTIDE SEQUENCE</scope>
    <source>
        <strain evidence="2">RSA 2281</strain>
    </source>
</reference>
<gene>
    <name evidence="2" type="ORF">BDA99DRAFT_316839</name>
</gene>